<organism evidence="1 2">
    <name type="scientific">Arachis hypogaea</name>
    <name type="common">Peanut</name>
    <dbReference type="NCBI Taxonomy" id="3818"/>
    <lineage>
        <taxon>Eukaryota</taxon>
        <taxon>Viridiplantae</taxon>
        <taxon>Streptophyta</taxon>
        <taxon>Embryophyta</taxon>
        <taxon>Tracheophyta</taxon>
        <taxon>Spermatophyta</taxon>
        <taxon>Magnoliopsida</taxon>
        <taxon>eudicotyledons</taxon>
        <taxon>Gunneridae</taxon>
        <taxon>Pentapetalae</taxon>
        <taxon>rosids</taxon>
        <taxon>fabids</taxon>
        <taxon>Fabales</taxon>
        <taxon>Fabaceae</taxon>
        <taxon>Papilionoideae</taxon>
        <taxon>50 kb inversion clade</taxon>
        <taxon>dalbergioids sensu lato</taxon>
        <taxon>Dalbergieae</taxon>
        <taxon>Pterocarpus clade</taxon>
        <taxon>Arachis</taxon>
    </lineage>
</organism>
<reference evidence="1 2" key="1">
    <citation type="submission" date="2020-01" db="EMBL/GenBank/DDBJ databases">
        <title>Genome sequence of Arachis hypogaea, cultivar Shitouqi.</title>
        <authorList>
            <person name="Zhuang W."/>
            <person name="Chen H."/>
            <person name="Varshney R."/>
            <person name="Wang D."/>
            <person name="Ming R."/>
        </authorList>
    </citation>
    <scope>NUCLEOTIDE SEQUENCE [LARGE SCALE GENOMIC DNA]</scope>
    <source>
        <tissue evidence="1">Young leaf</tissue>
    </source>
</reference>
<evidence type="ECO:0000313" key="2">
    <source>
        <dbReference type="Proteomes" id="UP000464620"/>
    </source>
</evidence>
<protein>
    <submittedName>
        <fullName evidence="1">Threonine synthase</fullName>
    </submittedName>
</protein>
<evidence type="ECO:0000313" key="1">
    <source>
        <dbReference type="EMBL" id="QHN79684.1"/>
    </source>
</evidence>
<name>A0A6B9VFX5_ARAHY</name>
<dbReference type="InterPro" id="IPR036052">
    <property type="entry name" value="TrpB-like_PALP_sf"/>
</dbReference>
<dbReference type="EMBL" id="CP031001">
    <property type="protein sequence ID" value="QHN79684.1"/>
    <property type="molecule type" value="Genomic_DNA"/>
</dbReference>
<dbReference type="AlphaFoldDB" id="A0A6B9VFX5"/>
<gene>
    <name evidence="1" type="ORF">DS421_19g672080</name>
</gene>
<dbReference type="SUPFAM" id="SSF53686">
    <property type="entry name" value="Tryptophan synthase beta subunit-like PLP-dependent enzymes"/>
    <property type="match status" value="1"/>
</dbReference>
<dbReference type="Proteomes" id="UP000464620">
    <property type="component" value="Chromosome B09"/>
</dbReference>
<dbReference type="Gene3D" id="3.40.50.1100">
    <property type="match status" value="1"/>
</dbReference>
<accession>A0A6B9VFX5</accession>
<proteinExistence type="predicted"/>
<sequence>MRKDLGLVDRILRLVCTHQAADMNPLYRYYKSGWKEFKAVTTKLASASVIQIDDPVSIDRVVFALRNSEGIVEEVSDEELKDAMAQADSTSIFICPHIGGGFDGSD</sequence>